<keyword evidence="1" id="KW-0472">Membrane</keyword>
<evidence type="ECO:0000313" key="5">
    <source>
        <dbReference type="Proteomes" id="UP000481872"/>
    </source>
</evidence>
<proteinExistence type="predicted"/>
<dbReference type="EMBL" id="JAAGPU010000030">
    <property type="protein sequence ID" value="NEU06010.1"/>
    <property type="molecule type" value="Genomic_DNA"/>
</dbReference>
<sequence length="232" mass="27321">MFEKYFKNYKIVLIICILFTFIVCVKLDLNVEAIESSNIVVIEDKEIFTTGKVDYNIKSPKLLGLQDKNLEQNINKIIHDDITFIKKDIEALSVDDHEYAELNDYDLKNYRCKVDYDIKTGKEIMSIVLNIYKFTGGNYEIKEKKAYNIDLKKNKLLTLEDLVSDEQCRRLKTQLRKEIHKSKDKYYIEKINSNENFNFYCDGKDVVIYFDMNDIGPYTLGIPQFKIPLKSI</sequence>
<dbReference type="Proteomes" id="UP000481872">
    <property type="component" value="Unassembled WGS sequence"/>
</dbReference>
<keyword evidence="5" id="KW-1185">Reference proteome</keyword>
<evidence type="ECO:0000259" key="2">
    <source>
        <dbReference type="Pfam" id="PF11738"/>
    </source>
</evidence>
<feature type="transmembrane region" description="Helical" evidence="1">
    <location>
        <begin position="12"/>
        <end position="29"/>
    </location>
</feature>
<dbReference type="RefSeq" id="WP_061995972.1">
    <property type="nucleotide sequence ID" value="NZ_JAAGPU010000030.1"/>
</dbReference>
<accession>A0A6M0H5N0</accession>
<protein>
    <submittedName>
        <fullName evidence="4">DUF3298 and DUF4163 domain-containing protein</fullName>
    </submittedName>
</protein>
<evidence type="ECO:0000313" key="4">
    <source>
        <dbReference type="EMBL" id="NEU06010.1"/>
    </source>
</evidence>
<dbReference type="AlphaFoldDB" id="A0A6M0H5N0"/>
<dbReference type="Pfam" id="PF13739">
    <property type="entry name" value="PdaC"/>
    <property type="match status" value="1"/>
</dbReference>
<keyword evidence="1" id="KW-0812">Transmembrane</keyword>
<evidence type="ECO:0000256" key="1">
    <source>
        <dbReference type="SAM" id="Phobius"/>
    </source>
</evidence>
<evidence type="ECO:0000259" key="3">
    <source>
        <dbReference type="Pfam" id="PF13739"/>
    </source>
</evidence>
<comment type="caution">
    <text evidence="4">The sequence shown here is derived from an EMBL/GenBank/DDBJ whole genome shotgun (WGS) entry which is preliminary data.</text>
</comment>
<dbReference type="InterPro" id="IPR037126">
    <property type="entry name" value="PdaC/RsiV-like_sf"/>
</dbReference>
<dbReference type="Pfam" id="PF11738">
    <property type="entry name" value="DUF3298"/>
    <property type="match status" value="1"/>
</dbReference>
<organism evidence="4 5">
    <name type="scientific">Clostridium senegalense</name>
    <dbReference type="NCBI Taxonomy" id="1465809"/>
    <lineage>
        <taxon>Bacteria</taxon>
        <taxon>Bacillati</taxon>
        <taxon>Bacillota</taxon>
        <taxon>Clostridia</taxon>
        <taxon>Eubacteriales</taxon>
        <taxon>Clostridiaceae</taxon>
        <taxon>Clostridium</taxon>
    </lineage>
</organism>
<dbReference type="Gene3D" id="3.90.640.20">
    <property type="entry name" value="Heat-shock cognate protein, ATPase"/>
    <property type="match status" value="1"/>
</dbReference>
<name>A0A6M0H5N0_9CLOT</name>
<dbReference type="InterPro" id="IPR025303">
    <property type="entry name" value="PdaC"/>
</dbReference>
<keyword evidence="1" id="KW-1133">Transmembrane helix</keyword>
<reference evidence="4 5" key="1">
    <citation type="submission" date="2020-02" db="EMBL/GenBank/DDBJ databases">
        <title>Genome assembly of a novel Clostridium senegalense strain.</title>
        <authorList>
            <person name="Gupta T.B."/>
            <person name="Jauregui R."/>
            <person name="Maclean P."/>
            <person name="Nawarathana A."/>
            <person name="Brightwell G."/>
        </authorList>
    </citation>
    <scope>NUCLEOTIDE SEQUENCE [LARGE SCALE GENOMIC DNA]</scope>
    <source>
        <strain evidence="4 5">AGRFS4</strain>
    </source>
</reference>
<dbReference type="InterPro" id="IPR021729">
    <property type="entry name" value="DUF3298"/>
</dbReference>
<dbReference type="Gene3D" id="3.30.565.40">
    <property type="entry name" value="Fervidobacterium nodosum Rt17-B1 like"/>
    <property type="match status" value="1"/>
</dbReference>
<gene>
    <name evidence="4" type="ORF">G3M99_14330</name>
</gene>
<feature type="domain" description="DUF3298" evidence="2">
    <location>
        <begin position="161"/>
        <end position="229"/>
    </location>
</feature>
<feature type="domain" description="Deacetylase PdaC" evidence="3">
    <location>
        <begin position="53"/>
        <end position="137"/>
    </location>
</feature>